<dbReference type="EMBL" id="LXQA010320602">
    <property type="protein sequence ID" value="MCI43666.1"/>
    <property type="molecule type" value="Genomic_DNA"/>
</dbReference>
<comment type="caution">
    <text evidence="1">The sequence shown here is derived from an EMBL/GenBank/DDBJ whole genome shotgun (WGS) entry which is preliminary data.</text>
</comment>
<organism evidence="1 2">
    <name type="scientific">Trifolium medium</name>
    <dbReference type="NCBI Taxonomy" id="97028"/>
    <lineage>
        <taxon>Eukaryota</taxon>
        <taxon>Viridiplantae</taxon>
        <taxon>Streptophyta</taxon>
        <taxon>Embryophyta</taxon>
        <taxon>Tracheophyta</taxon>
        <taxon>Spermatophyta</taxon>
        <taxon>Magnoliopsida</taxon>
        <taxon>eudicotyledons</taxon>
        <taxon>Gunneridae</taxon>
        <taxon>Pentapetalae</taxon>
        <taxon>rosids</taxon>
        <taxon>fabids</taxon>
        <taxon>Fabales</taxon>
        <taxon>Fabaceae</taxon>
        <taxon>Papilionoideae</taxon>
        <taxon>50 kb inversion clade</taxon>
        <taxon>NPAAA clade</taxon>
        <taxon>Hologalegina</taxon>
        <taxon>IRL clade</taxon>
        <taxon>Trifolieae</taxon>
        <taxon>Trifolium</taxon>
    </lineage>
</organism>
<proteinExistence type="predicted"/>
<dbReference type="Proteomes" id="UP000265520">
    <property type="component" value="Unassembled WGS sequence"/>
</dbReference>
<protein>
    <submittedName>
        <fullName evidence="1">Uncharacterized protein</fullName>
    </submittedName>
</protein>
<feature type="non-terminal residue" evidence="1">
    <location>
        <position position="1"/>
    </location>
</feature>
<evidence type="ECO:0000313" key="2">
    <source>
        <dbReference type="Proteomes" id="UP000265520"/>
    </source>
</evidence>
<reference evidence="1 2" key="1">
    <citation type="journal article" date="2018" name="Front. Plant Sci.">
        <title>Red Clover (Trifolium pratense) and Zigzag Clover (T. medium) - A Picture of Genomic Similarities and Differences.</title>
        <authorList>
            <person name="Dluhosova J."/>
            <person name="Istvanek J."/>
            <person name="Nedelnik J."/>
            <person name="Repkova J."/>
        </authorList>
    </citation>
    <scope>NUCLEOTIDE SEQUENCE [LARGE SCALE GENOMIC DNA]</scope>
    <source>
        <strain evidence="2">cv. 10/8</strain>
        <tissue evidence="1">Leaf</tissue>
    </source>
</reference>
<dbReference type="AlphaFoldDB" id="A0A392S703"/>
<accession>A0A392S703</accession>
<evidence type="ECO:0000313" key="1">
    <source>
        <dbReference type="EMBL" id="MCI43666.1"/>
    </source>
</evidence>
<sequence>CRLAFSQALKEALYKVVATPGSVGA</sequence>
<keyword evidence="2" id="KW-1185">Reference proteome</keyword>
<name>A0A392S703_9FABA</name>